<dbReference type="Proteomes" id="UP000183039">
    <property type="component" value="Unassembled WGS sequence"/>
</dbReference>
<protein>
    <recommendedName>
        <fullName evidence="3">DUF5105 domain-containing protein</fullName>
    </recommendedName>
</protein>
<dbReference type="KEGG" id="ess:ATZ33_14170"/>
<sequence length="245" mass="27412">MKKLWIASLLLVGLFLTSCGSKGISAEDAGELFVDRLVYQKRENEFAKGFRDGKQAGKELDENSKAFEQNFAKGLSATGAKVPQKEASQLTKELLQQAKEKTSYRIIKIDETKTGAVISYYVTGLDLVSAMQEMTRQLVKETLADPEIAKDDQKTLEATFSILEERVKTIKIKTDPVELELHLEKEKGKWFVPKNQKEAVSNLFMAFISGAENTEAMNKELEEAMNEVAKEIVDSLDTLPIPNDN</sequence>
<dbReference type="InterPro" id="IPR031343">
    <property type="entry name" value="DUF5105"/>
</dbReference>
<accession>A0A0S3KE14</accession>
<organism evidence="5 7">
    <name type="scientific">Enterococcus silesiacus</name>
    <dbReference type="NCBI Taxonomy" id="332949"/>
    <lineage>
        <taxon>Bacteria</taxon>
        <taxon>Bacillati</taxon>
        <taxon>Bacillota</taxon>
        <taxon>Bacilli</taxon>
        <taxon>Lactobacillales</taxon>
        <taxon>Enterococcaceae</taxon>
        <taxon>Enterococcus</taxon>
    </lineage>
</organism>
<reference evidence="4 6" key="2">
    <citation type="submission" date="2015-12" db="EMBL/GenBank/DDBJ databases">
        <authorList>
            <person name="Lauer A."/>
            <person name="Humrighouse B."/>
            <person name="Loparev V."/>
            <person name="Shewmaker P.L."/>
            <person name="Whitney A.M."/>
            <person name="McLaughlin R.W."/>
        </authorList>
    </citation>
    <scope>NUCLEOTIDE SEQUENCE [LARGE SCALE GENOMIC DNA]</scope>
    <source>
        <strain evidence="4 6">LMG 23085</strain>
    </source>
</reference>
<evidence type="ECO:0000313" key="5">
    <source>
        <dbReference type="EMBL" id="OJG93608.1"/>
    </source>
</evidence>
<dbReference type="Proteomes" id="UP000065511">
    <property type="component" value="Chromosome"/>
</dbReference>
<feature type="coiled-coil region" evidence="1">
    <location>
        <begin position="211"/>
        <end position="238"/>
    </location>
</feature>
<dbReference type="AlphaFoldDB" id="A0A0S3KE14"/>
<proteinExistence type="predicted"/>
<evidence type="ECO:0000313" key="7">
    <source>
        <dbReference type="Proteomes" id="UP000183039"/>
    </source>
</evidence>
<evidence type="ECO:0000256" key="2">
    <source>
        <dbReference type="SAM" id="SignalP"/>
    </source>
</evidence>
<evidence type="ECO:0000313" key="6">
    <source>
        <dbReference type="Proteomes" id="UP000065511"/>
    </source>
</evidence>
<feature type="chain" id="PRO_5044546833" description="DUF5105 domain-containing protein" evidence="2">
    <location>
        <begin position="24"/>
        <end position="245"/>
    </location>
</feature>
<dbReference type="Pfam" id="PF17118">
    <property type="entry name" value="DUF5105"/>
    <property type="match status" value="1"/>
</dbReference>
<dbReference type="EMBL" id="CP013614">
    <property type="protein sequence ID" value="ALS02482.1"/>
    <property type="molecule type" value="Genomic_DNA"/>
</dbReference>
<dbReference type="EMBL" id="JXLC01000001">
    <property type="protein sequence ID" value="OJG93608.1"/>
    <property type="molecule type" value="Genomic_DNA"/>
</dbReference>
<evidence type="ECO:0000256" key="1">
    <source>
        <dbReference type="SAM" id="Coils"/>
    </source>
</evidence>
<feature type="signal peptide" evidence="2">
    <location>
        <begin position="1"/>
        <end position="23"/>
    </location>
</feature>
<keyword evidence="6" id="KW-1185">Reference proteome</keyword>
<keyword evidence="2" id="KW-0732">Signal</keyword>
<evidence type="ECO:0000313" key="4">
    <source>
        <dbReference type="EMBL" id="ALS02482.1"/>
    </source>
</evidence>
<evidence type="ECO:0000259" key="3">
    <source>
        <dbReference type="Pfam" id="PF17118"/>
    </source>
</evidence>
<reference evidence="5 7" key="1">
    <citation type="submission" date="2014-12" db="EMBL/GenBank/DDBJ databases">
        <title>Draft genome sequences of 29 type strains of Enterococci.</title>
        <authorList>
            <person name="Zhong Z."/>
            <person name="Sun Z."/>
            <person name="Liu W."/>
            <person name="Zhang W."/>
            <person name="Zhang H."/>
        </authorList>
    </citation>
    <scope>NUCLEOTIDE SEQUENCE [LARGE SCALE GENOMIC DNA]</scope>
    <source>
        <strain evidence="5 7">DSM 22801</strain>
    </source>
</reference>
<name>A0A0S3KE14_9ENTE</name>
<dbReference type="PROSITE" id="PS51257">
    <property type="entry name" value="PROKAR_LIPOPROTEIN"/>
    <property type="match status" value="1"/>
</dbReference>
<gene>
    <name evidence="4" type="ORF">ATZ33_14170</name>
    <name evidence="5" type="ORF">RV15_GL000210</name>
</gene>
<dbReference type="OrthoDB" id="2199696at2"/>
<feature type="domain" description="DUF5105" evidence="3">
    <location>
        <begin position="25"/>
        <end position="208"/>
    </location>
</feature>
<keyword evidence="1" id="KW-0175">Coiled coil</keyword>
<dbReference type="RefSeq" id="WP_071876194.1">
    <property type="nucleotide sequence ID" value="NZ_JXLC01000001.1"/>
</dbReference>